<dbReference type="GO" id="GO:0003723">
    <property type="term" value="F:RNA binding"/>
    <property type="evidence" value="ECO:0007669"/>
    <property type="project" value="InterPro"/>
</dbReference>
<dbReference type="SMART" id="SM00393">
    <property type="entry name" value="R3H"/>
    <property type="match status" value="1"/>
</dbReference>
<dbReference type="CDD" id="cd02644">
    <property type="entry name" value="R3H_jag"/>
    <property type="match status" value="1"/>
</dbReference>
<dbReference type="Gene3D" id="3.30.300.20">
    <property type="match status" value="1"/>
</dbReference>
<dbReference type="InterPro" id="IPR015946">
    <property type="entry name" value="KH_dom-like_a/b"/>
</dbReference>
<evidence type="ECO:0000313" key="3">
    <source>
        <dbReference type="EMBL" id="QNM14859.1"/>
    </source>
</evidence>
<dbReference type="Gene3D" id="3.30.1370.50">
    <property type="entry name" value="R3H-like domain"/>
    <property type="match status" value="1"/>
</dbReference>
<protein>
    <submittedName>
        <fullName evidence="3">KH domain-containing protein</fullName>
    </submittedName>
</protein>
<name>A0A7G9GVM7_9FUSO</name>
<dbReference type="EMBL" id="CP060637">
    <property type="protein sequence ID" value="QNM14859.1"/>
    <property type="molecule type" value="Genomic_DNA"/>
</dbReference>
<accession>A0A7G9GVM7</accession>
<proteinExistence type="predicted"/>
<gene>
    <name evidence="3" type="ORF">H9Q81_07810</name>
</gene>
<dbReference type="PANTHER" id="PTHR35800:SF1">
    <property type="entry name" value="RNA-BINDING PROTEIN KHPB"/>
    <property type="match status" value="1"/>
</dbReference>
<dbReference type="PROSITE" id="PS51061">
    <property type="entry name" value="R3H"/>
    <property type="match status" value="1"/>
</dbReference>
<dbReference type="InterPro" id="IPR039247">
    <property type="entry name" value="KhpB"/>
</dbReference>
<reference evidence="3 4" key="1">
    <citation type="submission" date="2020-08" db="EMBL/GenBank/DDBJ databases">
        <authorList>
            <person name="Liu C."/>
            <person name="Sun Q."/>
        </authorList>
    </citation>
    <scope>NUCLEOTIDE SEQUENCE [LARGE SCALE GENOMIC DNA]</scope>
    <source>
        <strain evidence="3 4">NSJ-57</strain>
    </source>
</reference>
<dbReference type="Pfam" id="PF13083">
    <property type="entry name" value="KH_KhpA-B"/>
    <property type="match status" value="1"/>
</dbReference>
<dbReference type="Proteomes" id="UP000515913">
    <property type="component" value="Chromosome"/>
</dbReference>
<sequence length="279" mass="32606">MSKVIEIKAMSQEEAITRALNIAEATPEDVVKVVEKQKSRSFLGLFNKQGIYEIEIDKDHKKKQVKEDKKPEKVEKKETVRKEVREEKPKKKEIKEVIKEEKIEKEIKEFKDEVVEEEIEEVVVTKIVQRVEDGEPSCELIRQKAAELLDYIGLNLQIEVDHVKDRNYLVELSGEDNGIIIGKKGKTLNSFEYLLNSLMKDYRIEVDVEGFKAKRTETLRDLGKKMAEKALRTGKTVRLNPMPPRERKTIHEVINRYPELDTFSEGRDPKRYIVIKKKK</sequence>
<organism evidence="3 4">
    <name type="scientific">Fusobacterium hominis</name>
    <dbReference type="NCBI Taxonomy" id="2764326"/>
    <lineage>
        <taxon>Bacteria</taxon>
        <taxon>Fusobacteriati</taxon>
        <taxon>Fusobacteriota</taxon>
        <taxon>Fusobacteriia</taxon>
        <taxon>Fusobacteriales</taxon>
        <taxon>Fusobacteriaceae</taxon>
        <taxon>Fusobacterium</taxon>
    </lineage>
</organism>
<dbReference type="RefSeq" id="WP_187422759.1">
    <property type="nucleotide sequence ID" value="NZ_CP060637.1"/>
</dbReference>
<dbReference type="InterPro" id="IPR036867">
    <property type="entry name" value="R3H_dom_sf"/>
</dbReference>
<dbReference type="InterPro" id="IPR034079">
    <property type="entry name" value="R3H_KhpB"/>
</dbReference>
<keyword evidence="4" id="KW-1185">Reference proteome</keyword>
<evidence type="ECO:0000313" key="4">
    <source>
        <dbReference type="Proteomes" id="UP000515913"/>
    </source>
</evidence>
<dbReference type="Pfam" id="PF01424">
    <property type="entry name" value="R3H"/>
    <property type="match status" value="1"/>
</dbReference>
<dbReference type="CDD" id="cd02414">
    <property type="entry name" value="KH-II_Jag"/>
    <property type="match status" value="1"/>
</dbReference>
<dbReference type="SUPFAM" id="SSF82708">
    <property type="entry name" value="R3H domain"/>
    <property type="match status" value="1"/>
</dbReference>
<dbReference type="InterPro" id="IPR001374">
    <property type="entry name" value="R3H_dom"/>
</dbReference>
<evidence type="ECO:0000259" key="2">
    <source>
        <dbReference type="PROSITE" id="PS51061"/>
    </source>
</evidence>
<dbReference type="PANTHER" id="PTHR35800">
    <property type="entry name" value="PROTEIN JAG"/>
    <property type="match status" value="1"/>
</dbReference>
<dbReference type="InterPro" id="IPR038008">
    <property type="entry name" value="Jag_KH"/>
</dbReference>
<dbReference type="AlphaFoldDB" id="A0A7G9GVM7"/>
<feature type="region of interest" description="Disordered" evidence="1">
    <location>
        <begin position="60"/>
        <end position="82"/>
    </location>
</feature>
<evidence type="ECO:0000256" key="1">
    <source>
        <dbReference type="SAM" id="MobiDB-lite"/>
    </source>
</evidence>
<dbReference type="KEGG" id="fho:H9Q81_07810"/>
<feature type="domain" description="R3H" evidence="2">
    <location>
        <begin position="213"/>
        <end position="279"/>
    </location>
</feature>